<keyword evidence="2" id="KW-0472">Membrane</keyword>
<keyword evidence="2" id="KW-0812">Transmembrane</keyword>
<dbReference type="Proteomes" id="UP000179270">
    <property type="component" value="Unassembled WGS sequence"/>
</dbReference>
<dbReference type="AlphaFoldDB" id="A0A1F7IH11"/>
<evidence type="ECO:0000256" key="1">
    <source>
        <dbReference type="SAM" id="Coils"/>
    </source>
</evidence>
<evidence type="ECO:0000313" key="4">
    <source>
        <dbReference type="Proteomes" id="UP000179270"/>
    </source>
</evidence>
<organism evidence="3 4">
    <name type="scientific">Candidatus Roizmanbacteria bacterium RIFCSPLOWO2_01_FULL_35_13</name>
    <dbReference type="NCBI Taxonomy" id="1802055"/>
    <lineage>
        <taxon>Bacteria</taxon>
        <taxon>Candidatus Roizmaniibacteriota</taxon>
    </lineage>
</organism>
<reference evidence="3 4" key="1">
    <citation type="journal article" date="2016" name="Nat. Commun.">
        <title>Thousands of microbial genomes shed light on interconnected biogeochemical processes in an aquifer system.</title>
        <authorList>
            <person name="Anantharaman K."/>
            <person name="Brown C.T."/>
            <person name="Hug L.A."/>
            <person name="Sharon I."/>
            <person name="Castelle C.J."/>
            <person name="Probst A.J."/>
            <person name="Thomas B.C."/>
            <person name="Singh A."/>
            <person name="Wilkins M.J."/>
            <person name="Karaoz U."/>
            <person name="Brodie E.L."/>
            <person name="Williams K.H."/>
            <person name="Hubbard S.S."/>
            <person name="Banfield J.F."/>
        </authorList>
    </citation>
    <scope>NUCLEOTIDE SEQUENCE [LARGE SCALE GENOMIC DNA]</scope>
</reference>
<feature type="coiled-coil region" evidence="1">
    <location>
        <begin position="5"/>
        <end position="64"/>
    </location>
</feature>
<comment type="caution">
    <text evidence="3">The sequence shown here is derived from an EMBL/GenBank/DDBJ whole genome shotgun (WGS) entry which is preliminary data.</text>
</comment>
<keyword evidence="1" id="KW-0175">Coiled coil</keyword>
<evidence type="ECO:0000313" key="3">
    <source>
        <dbReference type="EMBL" id="OGK42615.1"/>
    </source>
</evidence>
<dbReference type="EMBL" id="MGAF01000006">
    <property type="protein sequence ID" value="OGK42615.1"/>
    <property type="molecule type" value="Genomic_DNA"/>
</dbReference>
<accession>A0A1F7IH11</accession>
<keyword evidence="2" id="KW-1133">Transmembrane helix</keyword>
<protein>
    <submittedName>
        <fullName evidence="3">Uncharacterized protein</fullName>
    </submittedName>
</protein>
<feature type="transmembrane region" description="Helical" evidence="2">
    <location>
        <begin position="1217"/>
        <end position="1234"/>
    </location>
</feature>
<sequence>MQDRIAEEQAGIREAQEFIARQEQEIRNQVARDTAGNIDDSQTSTNLKNKINEVEGRVRNAQVRIESGERPEGFSLAYQDGTIRNNLEITRIVTKEVLALYKNNPNYYTRILPPDSIGRRVLDQLVARIDNPQSEVTLIISPYVQKIIHAAINNAINNPLEVLSDSELGILNVADRILHQKVVEALSQTARQVGRTDDEIRVFEDREAGRTEEVQRRVDEEARRRMETAGYAGGEMIKKLAPEHPRMSRLYEALSSIESFNEYYRDRINTFRNTQNPQKAASEEIITDMIHIVNIIERPVLHKSPEEPFEQLEQQAGEFGSTPNFVFSHIYDTMLGNLQAKATTARERGEGEDLAFYEYTRERKEMFLDGKNQTVLVVTPGAKLEETDKGLEDFVEFLREVVSSEREALRYGFNFTFLLKRGPPPQKDEFWFKQLAEYAAHLKSHHLDMSRALPYSNEIQAMEMILSDMYRKEFGFLAQWTKKVGLMEEFFSRFSVVEKNVMEMMRRKKMPDGSNIPEWVVERSLHQARMKFFGIDFMLNSMAGYMDPDWLEKATNTFVSEGDYYGLFDIWALGKRFRFKDNEIAGLMYMPVDQQVFWYNHKKISEEGRGIFDRLLEEGQSAKFGSKYFEGNLQENGPYNGVLMEGEISNLTEAGGVDTLDSWRNLYQYLQWLQFKGGQEVNPETKNLDFSKPMVLVNSWKRIENLGVSILRNYTEQLIFGGGGFDTLSDMEVLEVVNPEEAVRYEEFFRFLYRRYLNVENGVGNAFLQKRDATGRIRKISENEYIQDFKDILREINKENFKVQGRKLKSLVYQALTVAMFERMPLDFILMENKPRITQNGVTMLSEIQKYYKKQMPEADRWNDAQFSEALDDLIFVQQEARVKTLEGMERTLRDNENLFGDLSQDRSTAMNGRAYIVDEDFIRNVLSTLPDNIREERISRAKDLYKKIKDIIVQLPSANKAQQNNPGEYERRKRYYGSRMKWWADALEKKKFGFSLTSAEKAQKFLNYSATGPETTKRAANFCANTAELAFKSFVGGFKDSCLAAESEKKNDQLVNWLYPIKKGVESEWGEEMAFKVATRFQQMQIYMFRADDKANLPGGAARDWVLDQTSSLIQEFKGPRRSTWLWGKDEIYNLVTDNEAKNIVPKHTNPEDRKYRDTTASQQFGVLGKLAESINGGPIYLKNLPGPFKNLARDYGNEFSGEGLRGHNKARLPEAFGLKALGLALFLLFIYLKSAFEKDQKKG</sequence>
<dbReference type="STRING" id="1802055.A3A74_06290"/>
<name>A0A1F7IH11_9BACT</name>
<evidence type="ECO:0000256" key="2">
    <source>
        <dbReference type="SAM" id="Phobius"/>
    </source>
</evidence>
<gene>
    <name evidence="3" type="ORF">A3A74_06290</name>
</gene>
<proteinExistence type="predicted"/>